<dbReference type="EC" id="5.1.3.13" evidence="3 7"/>
<evidence type="ECO:0000256" key="7">
    <source>
        <dbReference type="RuleBase" id="RU364069"/>
    </source>
</evidence>
<dbReference type="GO" id="GO:0005829">
    <property type="term" value="C:cytosol"/>
    <property type="evidence" value="ECO:0007669"/>
    <property type="project" value="TreeGrafter"/>
</dbReference>
<dbReference type="PANTHER" id="PTHR21047">
    <property type="entry name" value="DTDP-6-DEOXY-D-GLUCOSE-3,5 EPIMERASE"/>
    <property type="match status" value="1"/>
</dbReference>
<keyword evidence="7 8" id="KW-0413">Isomerase</keyword>
<reference evidence="8 9" key="1">
    <citation type="submission" date="2019-04" db="EMBL/GenBank/DDBJ databases">
        <title>Niastella caeni sp. nov., isolated from activated sludge.</title>
        <authorList>
            <person name="Sheng M."/>
        </authorList>
    </citation>
    <scope>NUCLEOTIDE SEQUENCE [LARGE SCALE GENOMIC DNA]</scope>
    <source>
        <strain evidence="8 9">HX-2-15</strain>
    </source>
</reference>
<dbReference type="Proteomes" id="UP000306918">
    <property type="component" value="Unassembled WGS sequence"/>
</dbReference>
<organism evidence="8 9">
    <name type="scientific">Niastella caeni</name>
    <dbReference type="NCBI Taxonomy" id="2569763"/>
    <lineage>
        <taxon>Bacteria</taxon>
        <taxon>Pseudomonadati</taxon>
        <taxon>Bacteroidota</taxon>
        <taxon>Chitinophagia</taxon>
        <taxon>Chitinophagales</taxon>
        <taxon>Chitinophagaceae</taxon>
        <taxon>Niastella</taxon>
    </lineage>
</organism>
<protein>
    <recommendedName>
        <fullName evidence="4 7">dTDP-4-dehydrorhamnose 3,5-epimerase</fullName>
        <ecNumber evidence="3 7">5.1.3.13</ecNumber>
    </recommendedName>
    <alternativeName>
        <fullName evidence="7">Thymidine diphospho-4-keto-rhamnose 3,5-epimerase</fullName>
    </alternativeName>
</protein>
<gene>
    <name evidence="8" type="primary">rfbC</name>
    <name evidence="8" type="ORF">FAM09_28145</name>
</gene>
<accession>A0A4S8HBI7</accession>
<dbReference type="PANTHER" id="PTHR21047:SF2">
    <property type="entry name" value="THYMIDINE DIPHOSPHO-4-KETO-RHAMNOSE 3,5-EPIMERASE"/>
    <property type="match status" value="1"/>
</dbReference>
<evidence type="ECO:0000313" key="9">
    <source>
        <dbReference type="Proteomes" id="UP000306918"/>
    </source>
</evidence>
<dbReference type="InterPro" id="IPR000888">
    <property type="entry name" value="RmlC-like"/>
</dbReference>
<evidence type="ECO:0000256" key="3">
    <source>
        <dbReference type="ARBA" id="ARBA00012098"/>
    </source>
</evidence>
<evidence type="ECO:0000256" key="5">
    <source>
        <dbReference type="PIRSR" id="PIRSR600888-1"/>
    </source>
</evidence>
<comment type="similarity">
    <text evidence="7">Belongs to the dTDP-4-dehydrorhamnose 3,5-epimerase family.</text>
</comment>
<comment type="subunit">
    <text evidence="7">Homodimer.</text>
</comment>
<evidence type="ECO:0000256" key="2">
    <source>
        <dbReference type="ARBA" id="ARBA00001997"/>
    </source>
</evidence>
<dbReference type="GO" id="GO:0019305">
    <property type="term" value="P:dTDP-rhamnose biosynthetic process"/>
    <property type="evidence" value="ECO:0007669"/>
    <property type="project" value="UniProtKB-UniRule"/>
</dbReference>
<evidence type="ECO:0000256" key="6">
    <source>
        <dbReference type="PIRSR" id="PIRSR600888-3"/>
    </source>
</evidence>
<dbReference type="AlphaFoldDB" id="A0A4S8HBI7"/>
<dbReference type="NCBIfam" id="TIGR01221">
    <property type="entry name" value="rmlC"/>
    <property type="match status" value="1"/>
</dbReference>
<evidence type="ECO:0000256" key="1">
    <source>
        <dbReference type="ARBA" id="ARBA00001298"/>
    </source>
</evidence>
<dbReference type="InterPro" id="IPR011051">
    <property type="entry name" value="RmlC_Cupin_sf"/>
</dbReference>
<evidence type="ECO:0000256" key="4">
    <source>
        <dbReference type="ARBA" id="ARBA00019595"/>
    </source>
</evidence>
<feature type="active site" description="Proton donor" evidence="5">
    <location>
        <position position="131"/>
    </location>
</feature>
<comment type="function">
    <text evidence="2 7">Catalyzes the epimerization of the C3' and C5'positions of dTDP-6-deoxy-D-xylo-4-hexulose, forming dTDP-6-deoxy-L-lyxo-4-hexulose.</text>
</comment>
<dbReference type="OrthoDB" id="9800680at2"/>
<dbReference type="InterPro" id="IPR014710">
    <property type="entry name" value="RmlC-like_jellyroll"/>
</dbReference>
<dbReference type="Gene3D" id="2.60.120.10">
    <property type="entry name" value="Jelly Rolls"/>
    <property type="match status" value="1"/>
</dbReference>
<dbReference type="RefSeq" id="WP_136580499.1">
    <property type="nucleotide sequence ID" value="NZ_STFF01000012.1"/>
</dbReference>
<comment type="catalytic activity">
    <reaction evidence="1 7">
        <text>dTDP-4-dehydro-6-deoxy-alpha-D-glucose = dTDP-4-dehydro-beta-L-rhamnose</text>
        <dbReference type="Rhea" id="RHEA:16969"/>
        <dbReference type="ChEBI" id="CHEBI:57649"/>
        <dbReference type="ChEBI" id="CHEBI:62830"/>
        <dbReference type="EC" id="5.1.3.13"/>
    </reaction>
</comment>
<dbReference type="GO" id="GO:0000271">
    <property type="term" value="P:polysaccharide biosynthetic process"/>
    <property type="evidence" value="ECO:0007669"/>
    <property type="project" value="TreeGrafter"/>
</dbReference>
<comment type="caution">
    <text evidence="8">The sequence shown here is derived from an EMBL/GenBank/DDBJ whole genome shotgun (WGS) entry which is preliminary data.</text>
</comment>
<evidence type="ECO:0000313" key="8">
    <source>
        <dbReference type="EMBL" id="THU32055.1"/>
    </source>
</evidence>
<proteinExistence type="inferred from homology"/>
<keyword evidence="9" id="KW-1185">Reference proteome</keyword>
<dbReference type="UniPathway" id="UPA00124"/>
<dbReference type="CDD" id="cd00438">
    <property type="entry name" value="cupin_RmlC"/>
    <property type="match status" value="1"/>
</dbReference>
<dbReference type="GO" id="GO:0008830">
    <property type="term" value="F:dTDP-4-dehydrorhamnose 3,5-epimerase activity"/>
    <property type="evidence" value="ECO:0007669"/>
    <property type="project" value="UniProtKB-UniRule"/>
</dbReference>
<comment type="pathway">
    <text evidence="7">Carbohydrate biosynthesis; dTDP-L-rhamnose biosynthesis.</text>
</comment>
<dbReference type="SUPFAM" id="SSF51182">
    <property type="entry name" value="RmlC-like cupins"/>
    <property type="match status" value="1"/>
</dbReference>
<sequence length="186" mass="20831">MPFIDTGFPGLLVFEPMVFDDSRGFFYEAYNQKIFGGAGIENQFVQDNQSRSTYGVIRGLHYQVPPFAQAKLVRALVGSILDVVVDIRKGSPTYGKVYSIELSADNKKQLFIPAGFAHGFSVLSDVAEVMYKCDQFYSKVNEHGILYNDPALQIDWKIPLEQAIVSEKDIILPVFANCVNPFEFNG</sequence>
<name>A0A4S8HBI7_9BACT</name>
<dbReference type="Pfam" id="PF00908">
    <property type="entry name" value="dTDP_sugar_isom"/>
    <property type="match status" value="1"/>
</dbReference>
<feature type="active site" description="Proton acceptor" evidence="5">
    <location>
        <position position="61"/>
    </location>
</feature>
<feature type="site" description="Participates in a stacking interaction with the thymidine ring of dTDP-4-oxo-6-deoxyglucose" evidence="6">
    <location>
        <position position="137"/>
    </location>
</feature>
<dbReference type="EMBL" id="STFF01000012">
    <property type="protein sequence ID" value="THU32055.1"/>
    <property type="molecule type" value="Genomic_DNA"/>
</dbReference>